<proteinExistence type="predicted"/>
<dbReference type="Proteomes" id="UP001176941">
    <property type="component" value="Chromosome 27"/>
</dbReference>
<keyword evidence="1" id="KW-0812">Transmembrane</keyword>
<keyword evidence="1" id="KW-0472">Membrane</keyword>
<feature type="transmembrane region" description="Helical" evidence="1">
    <location>
        <begin position="7"/>
        <end position="29"/>
    </location>
</feature>
<organism evidence="2 3">
    <name type="scientific">Rangifer tarandus platyrhynchus</name>
    <name type="common">Svalbard reindeer</name>
    <dbReference type="NCBI Taxonomy" id="3082113"/>
    <lineage>
        <taxon>Eukaryota</taxon>
        <taxon>Metazoa</taxon>
        <taxon>Chordata</taxon>
        <taxon>Craniata</taxon>
        <taxon>Vertebrata</taxon>
        <taxon>Euteleostomi</taxon>
        <taxon>Mammalia</taxon>
        <taxon>Eutheria</taxon>
        <taxon>Laurasiatheria</taxon>
        <taxon>Artiodactyla</taxon>
        <taxon>Ruminantia</taxon>
        <taxon>Pecora</taxon>
        <taxon>Cervidae</taxon>
        <taxon>Odocoileinae</taxon>
        <taxon>Rangifer</taxon>
    </lineage>
</organism>
<accession>A0ABN8Z3K0</accession>
<sequence>MLNFIRCLFSSIEMIMCFCLFFVDVVYHIDVCILVPRTILCLKDESNLIVVHDLCWIQLVNILSRISVSIFFKDIGLYLIVVHDLCWIQLVNILSRISVSGFFKDIGL</sequence>
<dbReference type="EMBL" id="OX459963">
    <property type="protein sequence ID" value="CAI9168005.1"/>
    <property type="molecule type" value="Genomic_DNA"/>
</dbReference>
<evidence type="ECO:0000256" key="1">
    <source>
        <dbReference type="SAM" id="Phobius"/>
    </source>
</evidence>
<gene>
    <name evidence="2" type="ORF">MRATA1EN1_LOCUS16967</name>
</gene>
<evidence type="ECO:0000313" key="2">
    <source>
        <dbReference type="EMBL" id="CAI9168005.1"/>
    </source>
</evidence>
<reference evidence="2" key="1">
    <citation type="submission" date="2023-04" db="EMBL/GenBank/DDBJ databases">
        <authorList>
            <consortium name="ELIXIR-Norway"/>
        </authorList>
    </citation>
    <scope>NUCLEOTIDE SEQUENCE [LARGE SCALE GENOMIC DNA]</scope>
</reference>
<keyword evidence="1" id="KW-1133">Transmembrane helix</keyword>
<protein>
    <submittedName>
        <fullName evidence="2">Uncharacterized protein</fullName>
    </submittedName>
</protein>
<keyword evidence="3" id="KW-1185">Reference proteome</keyword>
<name>A0ABN8Z3K0_RANTA</name>
<evidence type="ECO:0000313" key="3">
    <source>
        <dbReference type="Proteomes" id="UP001176941"/>
    </source>
</evidence>